<dbReference type="Proteomes" id="UP000807542">
    <property type="component" value="Unassembled WGS sequence"/>
</dbReference>
<organism evidence="2 3">
    <name type="scientific">Limnobaculum xujianqingii</name>
    <dbReference type="NCBI Taxonomy" id="2738837"/>
    <lineage>
        <taxon>Bacteria</taxon>
        <taxon>Pseudomonadati</taxon>
        <taxon>Pseudomonadota</taxon>
        <taxon>Gammaproteobacteria</taxon>
        <taxon>Enterobacterales</taxon>
        <taxon>Budviciaceae</taxon>
        <taxon>Limnobaculum</taxon>
    </lineage>
</organism>
<proteinExistence type="predicted"/>
<dbReference type="AlphaFoldDB" id="A0A9D7FYD2"/>
<protein>
    <submittedName>
        <fullName evidence="2">Uncharacterized protein</fullName>
    </submittedName>
</protein>
<evidence type="ECO:0000313" key="1">
    <source>
        <dbReference type="EMBL" id="MBK5073398.1"/>
    </source>
</evidence>
<name>A0A9D7FYD2_9GAMM</name>
<dbReference type="RefSeq" id="WP_228398270.1">
    <property type="nucleotide sequence ID" value="NZ_JADRCP010000002.1"/>
</dbReference>
<sequence length="131" mass="15262">MYGFYRKFDKSDFNPQKEYTYIQRNLSECISEGNILTNKYLLMNGMAVKINKIYMNDFTLLLSSYGDYMSKVLSLNKDILDVVRDHFDDKPIEILEKIKALYEDVGISAEQPAEIANNLRVKGIKELFNIL</sequence>
<keyword evidence="4" id="KW-1185">Reference proteome</keyword>
<accession>A0A9D7FYD2</accession>
<evidence type="ECO:0000313" key="4">
    <source>
        <dbReference type="Proteomes" id="UP001296969"/>
    </source>
</evidence>
<comment type="caution">
    <text evidence="2">The sequence shown here is derived from an EMBL/GenBank/DDBJ whole genome shotgun (WGS) entry which is preliminary data.</text>
</comment>
<gene>
    <name evidence="2" type="ORF">I2492_11120</name>
    <name evidence="1" type="ORF">I2493_10265</name>
</gene>
<dbReference type="EMBL" id="JADRCQ010000002">
    <property type="protein sequence ID" value="MBK5073398.1"/>
    <property type="molecule type" value="Genomic_DNA"/>
</dbReference>
<reference evidence="2 4" key="1">
    <citation type="submission" date="2020-11" db="EMBL/GenBank/DDBJ databases">
        <title>Insectihabitans protaetiae gen. nov. sp. nov. and Insectihabitans allomyrinae sp. nov., isolated from larvae of Protaetia brevitarsis seulensis and Allomyrina dichotoma, respectively.</title>
        <authorList>
            <person name="Lee S.D."/>
            <person name="Byeon Y.-S."/>
            <person name="Kim S.-M."/>
            <person name="Yang H.L."/>
            <person name="Kim I.S."/>
        </authorList>
    </citation>
    <scope>NUCLEOTIDE SEQUENCE</scope>
    <source>
        <strain evidence="2">CWB-B4</strain>
        <strain evidence="1 4">CWB-B43</strain>
    </source>
</reference>
<dbReference type="Proteomes" id="UP001296969">
    <property type="component" value="Unassembled WGS sequence"/>
</dbReference>
<dbReference type="EMBL" id="JADRCP010000002">
    <property type="protein sequence ID" value="MBK5176871.1"/>
    <property type="molecule type" value="Genomic_DNA"/>
</dbReference>
<evidence type="ECO:0000313" key="2">
    <source>
        <dbReference type="EMBL" id="MBK5176871.1"/>
    </source>
</evidence>
<evidence type="ECO:0000313" key="3">
    <source>
        <dbReference type="Proteomes" id="UP000807542"/>
    </source>
</evidence>